<dbReference type="InterPro" id="IPR036855">
    <property type="entry name" value="Znf_CCCH_sf"/>
</dbReference>
<name>A0A6T0Z0J6_9DINO</name>
<protein>
    <recommendedName>
        <fullName evidence="6">C3H1-type domain-containing protein</fullName>
    </recommendedName>
</protein>
<feature type="region of interest" description="Disordered" evidence="5">
    <location>
        <begin position="1"/>
        <end position="33"/>
    </location>
</feature>
<dbReference type="SUPFAM" id="SSF90229">
    <property type="entry name" value="CCCH zinc finger"/>
    <property type="match status" value="1"/>
</dbReference>
<dbReference type="PROSITE" id="PS50103">
    <property type="entry name" value="ZF_C3H1"/>
    <property type="match status" value="2"/>
</dbReference>
<evidence type="ECO:0000256" key="5">
    <source>
        <dbReference type="SAM" id="MobiDB-lite"/>
    </source>
</evidence>
<dbReference type="InterPro" id="IPR000571">
    <property type="entry name" value="Znf_CCCH"/>
</dbReference>
<feature type="zinc finger region" description="C3H1-type" evidence="4">
    <location>
        <begin position="72"/>
        <end position="99"/>
    </location>
</feature>
<dbReference type="AlphaFoldDB" id="A0A6T0Z0J6"/>
<evidence type="ECO:0000259" key="6">
    <source>
        <dbReference type="PROSITE" id="PS50103"/>
    </source>
</evidence>
<dbReference type="EMBL" id="HBNR01028298">
    <property type="protein sequence ID" value="CAE4581289.1"/>
    <property type="molecule type" value="Transcribed_RNA"/>
</dbReference>
<evidence type="ECO:0000256" key="4">
    <source>
        <dbReference type="PROSITE-ProRule" id="PRU00723"/>
    </source>
</evidence>
<feature type="domain" description="C3H1-type" evidence="6">
    <location>
        <begin position="37"/>
        <end position="64"/>
    </location>
</feature>
<organism evidence="8">
    <name type="scientific">Alexandrium monilatum</name>
    <dbReference type="NCBI Taxonomy" id="311494"/>
    <lineage>
        <taxon>Eukaryota</taxon>
        <taxon>Sar</taxon>
        <taxon>Alveolata</taxon>
        <taxon>Dinophyceae</taxon>
        <taxon>Gonyaulacales</taxon>
        <taxon>Pyrocystaceae</taxon>
        <taxon>Alexandrium</taxon>
    </lineage>
</organism>
<keyword evidence="1 4" id="KW-0479">Metal-binding</keyword>
<feature type="region of interest" description="Disordered" evidence="5">
    <location>
        <begin position="164"/>
        <end position="224"/>
    </location>
</feature>
<feature type="domain" description="C3H1-type" evidence="6">
    <location>
        <begin position="72"/>
        <end position="99"/>
    </location>
</feature>
<feature type="zinc finger region" description="C3H1-type" evidence="4">
    <location>
        <begin position="37"/>
        <end position="64"/>
    </location>
</feature>
<evidence type="ECO:0000313" key="7">
    <source>
        <dbReference type="EMBL" id="CAE4581289.1"/>
    </source>
</evidence>
<accession>A0A6T0Z0J6</accession>
<dbReference type="Gene3D" id="3.30.1370.210">
    <property type="match status" value="1"/>
</dbReference>
<proteinExistence type="predicted"/>
<evidence type="ECO:0000313" key="8">
    <source>
        <dbReference type="EMBL" id="CAE4581291.1"/>
    </source>
</evidence>
<feature type="compositionally biased region" description="Acidic residues" evidence="5">
    <location>
        <begin position="199"/>
        <end position="219"/>
    </location>
</feature>
<evidence type="ECO:0000256" key="1">
    <source>
        <dbReference type="ARBA" id="ARBA00022723"/>
    </source>
</evidence>
<sequence length="323" mass="35587">MPRSRQFGFSRHLQQTDGPTRDGFSSHGSRGEPTTIFTKTKMCRFQILNMCSRGSDCKFAHHKCELKPLPDLSRTKLCKALIFDGECRDPSCRYAHTTEELRTIQLERRGGGRPCEPAGADGPRSRRLPRQAGGGRGGAAAAMPHQQRRRAAALQQLLSGMASSGSLLESPLPQAPPPEAGGPPEEEDWDKEAWRAAAEEEPDEQNEEGEEAEEGDVADAEQQAMGEPLAAWESVLEALRSYCSDPHMMVKNTFIHMNTETNSRRNKRSSTWAGWTDVPSGESMWRPGEPGGLYDMDPVHVPLPVGGPPCRPEAVVPPHPLRF</sequence>
<dbReference type="GO" id="GO:0008270">
    <property type="term" value="F:zinc ion binding"/>
    <property type="evidence" value="ECO:0007669"/>
    <property type="project" value="UniProtKB-KW"/>
</dbReference>
<keyword evidence="2 4" id="KW-0863">Zinc-finger</keyword>
<evidence type="ECO:0000256" key="2">
    <source>
        <dbReference type="ARBA" id="ARBA00022771"/>
    </source>
</evidence>
<feature type="region of interest" description="Disordered" evidence="5">
    <location>
        <begin position="107"/>
        <end position="151"/>
    </location>
</feature>
<dbReference type="SMART" id="SM00356">
    <property type="entry name" value="ZnF_C3H1"/>
    <property type="match status" value="2"/>
</dbReference>
<keyword evidence="3 4" id="KW-0862">Zinc</keyword>
<evidence type="ECO:0000256" key="3">
    <source>
        <dbReference type="ARBA" id="ARBA00022833"/>
    </source>
</evidence>
<dbReference type="EMBL" id="HBNR01028299">
    <property type="protein sequence ID" value="CAE4581291.1"/>
    <property type="molecule type" value="Transcribed_RNA"/>
</dbReference>
<gene>
    <name evidence="7" type="ORF">AMON00008_LOCUS19229</name>
    <name evidence="8" type="ORF">AMON00008_LOCUS19230</name>
</gene>
<reference evidence="8" key="1">
    <citation type="submission" date="2021-01" db="EMBL/GenBank/DDBJ databases">
        <authorList>
            <person name="Corre E."/>
            <person name="Pelletier E."/>
            <person name="Niang G."/>
            <person name="Scheremetjew M."/>
            <person name="Finn R."/>
            <person name="Kale V."/>
            <person name="Holt S."/>
            <person name="Cochrane G."/>
            <person name="Meng A."/>
            <person name="Brown T."/>
            <person name="Cohen L."/>
        </authorList>
    </citation>
    <scope>NUCLEOTIDE SEQUENCE</scope>
    <source>
        <strain evidence="8">CCMP3105</strain>
    </source>
</reference>